<gene>
    <name evidence="1" type="ORF">DPMN_071683</name>
</gene>
<comment type="caution">
    <text evidence="1">The sequence shown here is derived from an EMBL/GenBank/DDBJ whole genome shotgun (WGS) entry which is preliminary data.</text>
</comment>
<protein>
    <submittedName>
        <fullName evidence="1">Uncharacterized protein</fullName>
    </submittedName>
</protein>
<dbReference type="EMBL" id="JAIWYP010000014">
    <property type="protein sequence ID" value="KAH3712006.1"/>
    <property type="molecule type" value="Genomic_DNA"/>
</dbReference>
<proteinExistence type="predicted"/>
<sequence>MKKEPGDLRFHSKTKRPIELRVAPHYLFSNKVNFYFSMEQLHLSSVMKSKTPTAPLRPMQNILSQSGLHVDLMGFLHVSRVGRWHANHLRNPGNENVWKCNIHLTR</sequence>
<reference evidence="1" key="2">
    <citation type="submission" date="2020-11" db="EMBL/GenBank/DDBJ databases">
        <authorList>
            <person name="McCartney M.A."/>
            <person name="Auch B."/>
            <person name="Kono T."/>
            <person name="Mallez S."/>
            <person name="Becker A."/>
            <person name="Gohl D.M."/>
            <person name="Silverstein K.A.T."/>
            <person name="Koren S."/>
            <person name="Bechman K.B."/>
            <person name="Herman A."/>
            <person name="Abrahante J.E."/>
            <person name="Garbe J."/>
        </authorList>
    </citation>
    <scope>NUCLEOTIDE SEQUENCE</scope>
    <source>
        <strain evidence="1">Duluth1</strain>
        <tissue evidence="1">Whole animal</tissue>
    </source>
</reference>
<organism evidence="1 2">
    <name type="scientific">Dreissena polymorpha</name>
    <name type="common">Zebra mussel</name>
    <name type="synonym">Mytilus polymorpha</name>
    <dbReference type="NCBI Taxonomy" id="45954"/>
    <lineage>
        <taxon>Eukaryota</taxon>
        <taxon>Metazoa</taxon>
        <taxon>Spiralia</taxon>
        <taxon>Lophotrochozoa</taxon>
        <taxon>Mollusca</taxon>
        <taxon>Bivalvia</taxon>
        <taxon>Autobranchia</taxon>
        <taxon>Heteroconchia</taxon>
        <taxon>Euheterodonta</taxon>
        <taxon>Imparidentia</taxon>
        <taxon>Neoheterodontei</taxon>
        <taxon>Myida</taxon>
        <taxon>Dreissenoidea</taxon>
        <taxon>Dreissenidae</taxon>
        <taxon>Dreissena</taxon>
    </lineage>
</organism>
<dbReference type="Proteomes" id="UP000828390">
    <property type="component" value="Unassembled WGS sequence"/>
</dbReference>
<dbReference type="AlphaFoldDB" id="A0A9D4BPW0"/>
<accession>A0A9D4BPW0</accession>
<reference evidence="1" key="1">
    <citation type="journal article" date="2019" name="bioRxiv">
        <title>The Genome of the Zebra Mussel, Dreissena polymorpha: A Resource for Invasive Species Research.</title>
        <authorList>
            <person name="McCartney M.A."/>
            <person name="Auch B."/>
            <person name="Kono T."/>
            <person name="Mallez S."/>
            <person name="Zhang Y."/>
            <person name="Obille A."/>
            <person name="Becker A."/>
            <person name="Abrahante J.E."/>
            <person name="Garbe J."/>
            <person name="Badalamenti J.P."/>
            <person name="Herman A."/>
            <person name="Mangelson H."/>
            <person name="Liachko I."/>
            <person name="Sullivan S."/>
            <person name="Sone E.D."/>
            <person name="Koren S."/>
            <person name="Silverstein K.A.T."/>
            <person name="Beckman K.B."/>
            <person name="Gohl D.M."/>
        </authorList>
    </citation>
    <scope>NUCLEOTIDE SEQUENCE</scope>
    <source>
        <strain evidence="1">Duluth1</strain>
        <tissue evidence="1">Whole animal</tissue>
    </source>
</reference>
<evidence type="ECO:0000313" key="2">
    <source>
        <dbReference type="Proteomes" id="UP000828390"/>
    </source>
</evidence>
<keyword evidence="2" id="KW-1185">Reference proteome</keyword>
<evidence type="ECO:0000313" key="1">
    <source>
        <dbReference type="EMBL" id="KAH3712006.1"/>
    </source>
</evidence>
<name>A0A9D4BPW0_DREPO</name>